<gene>
    <name evidence="1" type="ORF">HCY95_01427</name>
</gene>
<evidence type="ECO:0000313" key="1">
    <source>
        <dbReference type="EMBL" id="QIX58988.1"/>
    </source>
</evidence>
<name>A0A0R2E637_LIMFE</name>
<dbReference type="EMBL" id="CP050919">
    <property type="protein sequence ID" value="QIX58988.1"/>
    <property type="molecule type" value="Genomic_DNA"/>
</dbReference>
<organism evidence="1 2">
    <name type="scientific">Limosilactobacillus fermentum</name>
    <name type="common">Lactobacillus fermentum</name>
    <dbReference type="NCBI Taxonomy" id="1613"/>
    <lineage>
        <taxon>Bacteria</taxon>
        <taxon>Bacillati</taxon>
        <taxon>Bacillota</taxon>
        <taxon>Bacilli</taxon>
        <taxon>Lactobacillales</taxon>
        <taxon>Lactobacillaceae</taxon>
        <taxon>Limosilactobacillus</taxon>
    </lineage>
</organism>
<dbReference type="RefSeq" id="WP_057727928.1">
    <property type="nucleotide sequence ID" value="NZ_CP050919.1"/>
</dbReference>
<proteinExistence type="predicted"/>
<evidence type="ECO:0008006" key="3">
    <source>
        <dbReference type="Google" id="ProtNLM"/>
    </source>
</evidence>
<reference evidence="1 2" key="1">
    <citation type="submission" date="2020-04" db="EMBL/GenBank/DDBJ databases">
        <title>Novel strain L. Fermentum HFD1 producer antibacterial peptides.</title>
        <authorList>
            <person name="Ozhegov G.D."/>
            <person name="Pavlova A.S."/>
            <person name="Zhuravleva D.E."/>
            <person name="Gogoleva N.V."/>
            <person name="Shagimardanova E.I."/>
            <person name="Markelova M.I."/>
            <person name="Yarullina D.R."/>
            <person name="Kayumov A.R."/>
        </authorList>
    </citation>
    <scope>NUCLEOTIDE SEQUENCE [LARGE SCALE GENOMIC DNA]</scope>
    <source>
        <strain evidence="1 2">HFD1</strain>
    </source>
</reference>
<evidence type="ECO:0000313" key="2">
    <source>
        <dbReference type="Proteomes" id="UP000503169"/>
    </source>
</evidence>
<dbReference type="AlphaFoldDB" id="A0A0R2E637"/>
<accession>A0A0R2E637</accession>
<sequence length="108" mass="12662">MPLQIDDFTPDLIAQLYEQIRPMFLKEYGLSKRQEVDKMIGLDEFIGLLPMRKGKEWVKTYIFEGHPETQAFVYGLNAGRGHPIKINERKAIEWINANVDLIDWRAKL</sequence>
<protein>
    <recommendedName>
        <fullName evidence="3">DUF771 domain-containing protein</fullName>
    </recommendedName>
</protein>
<dbReference type="Proteomes" id="UP000503169">
    <property type="component" value="Chromosome"/>
</dbReference>